<dbReference type="EMBL" id="JACCBG010000001">
    <property type="protein sequence ID" value="NYD41699.1"/>
    <property type="molecule type" value="Genomic_DNA"/>
</dbReference>
<gene>
    <name evidence="1" type="ORF">BJZ21_001782</name>
</gene>
<evidence type="ECO:0008006" key="3">
    <source>
        <dbReference type="Google" id="ProtNLM"/>
    </source>
</evidence>
<name>A0A7Y9E5X5_9ACTN</name>
<comment type="caution">
    <text evidence="1">The sequence shown here is derived from an EMBL/GenBank/DDBJ whole genome shotgun (WGS) entry which is preliminary data.</text>
</comment>
<reference evidence="1 2" key="1">
    <citation type="submission" date="2020-07" db="EMBL/GenBank/DDBJ databases">
        <title>Sequencing the genomes of 1000 actinobacteria strains.</title>
        <authorList>
            <person name="Klenk H.-P."/>
        </authorList>
    </citation>
    <scope>NUCLEOTIDE SEQUENCE [LARGE SCALE GENOMIC DNA]</scope>
    <source>
        <strain evidence="1 2">DSM 21350</strain>
    </source>
</reference>
<evidence type="ECO:0000313" key="2">
    <source>
        <dbReference type="Proteomes" id="UP000535511"/>
    </source>
</evidence>
<dbReference type="RefSeq" id="WP_179663410.1">
    <property type="nucleotide sequence ID" value="NZ_JACCBG010000001.1"/>
</dbReference>
<sequence>MRPANAPRFRRGTDHVESWFVRANDPQRARALWLRSTVLTRRDGDAVAEAWCSVFDDTRTLAFRQQVPLADASYGADGSSRVGPLRLGLAGDGGSSSGELTSVSGPVRWDLAFRRVPAPLGAPMCLLPHERLVDAPFPRNTLLTPFPVATFSGRLAWGEDEWDLTGWTGMQGHNWGAAHSPEYAWAQCVFPDDDAVVEAVSGRIELGRRASPLVSMLVLRRDGEELRFDRLLDLWRQRTRIDFPRWSLTMRGRAGEARLEVRADPAATVCLGYDNPARARSYCLNSKTARVRLEVRPRRGPAYTLESEHGGALEFLRAEPLPEVQPVV</sequence>
<dbReference type="SUPFAM" id="SSF159245">
    <property type="entry name" value="AttH-like"/>
    <property type="match status" value="1"/>
</dbReference>
<dbReference type="AlphaFoldDB" id="A0A7Y9E5X5"/>
<evidence type="ECO:0000313" key="1">
    <source>
        <dbReference type="EMBL" id="NYD41699.1"/>
    </source>
</evidence>
<dbReference type="Proteomes" id="UP000535511">
    <property type="component" value="Unassembled WGS sequence"/>
</dbReference>
<accession>A0A7Y9E5X5</accession>
<organism evidence="1 2">
    <name type="scientific">Nocardioides panaciterrulae</name>
    <dbReference type="NCBI Taxonomy" id="661492"/>
    <lineage>
        <taxon>Bacteria</taxon>
        <taxon>Bacillati</taxon>
        <taxon>Actinomycetota</taxon>
        <taxon>Actinomycetes</taxon>
        <taxon>Propionibacteriales</taxon>
        <taxon>Nocardioidaceae</taxon>
        <taxon>Nocardioides</taxon>
    </lineage>
</organism>
<protein>
    <recommendedName>
        <fullName evidence="3">Tocopherol cyclase-like protein</fullName>
    </recommendedName>
</protein>
<keyword evidence="2" id="KW-1185">Reference proteome</keyword>
<proteinExistence type="predicted"/>